<evidence type="ECO:0000313" key="2">
    <source>
        <dbReference type="Proteomes" id="UP001210380"/>
    </source>
</evidence>
<accession>A0ABT4V3J9</accession>
<comment type="caution">
    <text evidence="1">The sequence shown here is derived from an EMBL/GenBank/DDBJ whole genome shotgun (WGS) entry which is preliminary data.</text>
</comment>
<dbReference type="InterPro" id="IPR025341">
    <property type="entry name" value="DUF4247"/>
</dbReference>
<gene>
    <name evidence="1" type="ORF">OU415_24125</name>
</gene>
<dbReference type="Proteomes" id="UP001210380">
    <property type="component" value="Unassembled WGS sequence"/>
</dbReference>
<dbReference type="RefSeq" id="WP_270951441.1">
    <property type="nucleotide sequence ID" value="NZ_JAQGLA010000047.1"/>
</dbReference>
<protein>
    <submittedName>
        <fullName evidence="1">DUF4247 domain-containing protein</fullName>
    </submittedName>
</protein>
<dbReference type="Pfam" id="PF14042">
    <property type="entry name" value="DUF4247"/>
    <property type="match status" value="1"/>
</dbReference>
<proteinExistence type="predicted"/>
<organism evidence="1 2">
    <name type="scientific">Saccharopolyspora oryzae</name>
    <dbReference type="NCBI Taxonomy" id="2997343"/>
    <lineage>
        <taxon>Bacteria</taxon>
        <taxon>Bacillati</taxon>
        <taxon>Actinomycetota</taxon>
        <taxon>Actinomycetes</taxon>
        <taxon>Pseudonocardiales</taxon>
        <taxon>Pseudonocardiaceae</taxon>
        <taxon>Saccharopolyspora</taxon>
    </lineage>
</organism>
<evidence type="ECO:0000313" key="1">
    <source>
        <dbReference type="EMBL" id="MDA3628542.1"/>
    </source>
</evidence>
<reference evidence="1 2" key="1">
    <citation type="submission" date="2022-11" db="EMBL/GenBank/DDBJ databases">
        <title>Draft genome sequence of Saccharopolyspora sp. WRP15-2 isolated from rhizosphere soils of wild rice in Thailand.</title>
        <authorList>
            <person name="Duangmal K."/>
            <person name="Kammanee S."/>
            <person name="Muangham S."/>
        </authorList>
    </citation>
    <scope>NUCLEOTIDE SEQUENCE [LARGE SCALE GENOMIC DNA]</scope>
    <source>
        <strain evidence="1 2">WRP15-2</strain>
    </source>
</reference>
<sequence>MKPKFWFALAGVAAVLALIIGLVTVFSTGTGPRGYVANTYTRAANLDLSGDSDNRAYTSPKAPSVVAFEISQKWRPQSQYTDSSGIYLRYSSDAVVIKPYQRGSVIHVMDARHAYNRYHSHVGGVWGWSSPRGESFRGRGPGAGK</sequence>
<keyword evidence="2" id="KW-1185">Reference proteome</keyword>
<name>A0ABT4V3J9_9PSEU</name>
<dbReference type="EMBL" id="JAQGLA010000047">
    <property type="protein sequence ID" value="MDA3628542.1"/>
    <property type="molecule type" value="Genomic_DNA"/>
</dbReference>